<comment type="caution">
    <text evidence="2">The sequence shown here is derived from an EMBL/GenBank/DDBJ whole genome shotgun (WGS) entry which is preliminary data.</text>
</comment>
<organism evidence="2 3">
    <name type="scientific">Dokdonia ponticola</name>
    <dbReference type="NCBI Taxonomy" id="2041041"/>
    <lineage>
        <taxon>Bacteria</taxon>
        <taxon>Pseudomonadati</taxon>
        <taxon>Bacteroidota</taxon>
        <taxon>Flavobacteriia</taxon>
        <taxon>Flavobacteriales</taxon>
        <taxon>Flavobacteriaceae</taxon>
        <taxon>Dokdonia</taxon>
    </lineage>
</organism>
<feature type="domain" description="DUF6705" evidence="1">
    <location>
        <begin position="2"/>
        <end position="176"/>
    </location>
</feature>
<dbReference type="Proteomes" id="UP001596043">
    <property type="component" value="Unassembled WGS sequence"/>
</dbReference>
<evidence type="ECO:0000313" key="3">
    <source>
        <dbReference type="Proteomes" id="UP001596043"/>
    </source>
</evidence>
<protein>
    <submittedName>
        <fullName evidence="2">DUF6705 family protein</fullName>
    </submittedName>
</protein>
<dbReference type="InterPro" id="IPR046551">
    <property type="entry name" value="DUF6705"/>
</dbReference>
<sequence length="176" mass="20272">MMKNIILIVFIIFTLSCKAQTVYPLGTSDIVESSFYVKDINNHHDDIIGVWRWENGNDSFEITLQEFEMYSDIITPNEYYDRIFGKYVYIENGETIAEVDTIQTFTNQKVSFIYKSPTEYIVFIRDVISDTYKSGEFILTSSTTATLTLRNSEGVKVNYGNGENFSLPTNITLIKQ</sequence>
<dbReference type="RefSeq" id="WP_379979380.1">
    <property type="nucleotide sequence ID" value="NZ_JBHSFV010000007.1"/>
</dbReference>
<gene>
    <name evidence="2" type="ORF">ACFO3O_12765</name>
</gene>
<proteinExistence type="predicted"/>
<keyword evidence="3" id="KW-1185">Reference proteome</keyword>
<dbReference type="Pfam" id="PF20448">
    <property type="entry name" value="DUF6705"/>
    <property type="match status" value="1"/>
</dbReference>
<reference evidence="3" key="1">
    <citation type="journal article" date="2019" name="Int. J. Syst. Evol. Microbiol.">
        <title>The Global Catalogue of Microorganisms (GCM) 10K type strain sequencing project: providing services to taxonomists for standard genome sequencing and annotation.</title>
        <authorList>
            <consortium name="The Broad Institute Genomics Platform"/>
            <consortium name="The Broad Institute Genome Sequencing Center for Infectious Disease"/>
            <person name="Wu L."/>
            <person name="Ma J."/>
        </authorList>
    </citation>
    <scope>NUCLEOTIDE SEQUENCE [LARGE SCALE GENOMIC DNA]</scope>
    <source>
        <strain evidence="3">YJ-61-S</strain>
    </source>
</reference>
<accession>A0ABV9HZL2</accession>
<dbReference type="EMBL" id="JBHSFV010000007">
    <property type="protein sequence ID" value="MFC4634786.1"/>
    <property type="molecule type" value="Genomic_DNA"/>
</dbReference>
<evidence type="ECO:0000313" key="2">
    <source>
        <dbReference type="EMBL" id="MFC4634786.1"/>
    </source>
</evidence>
<dbReference type="PROSITE" id="PS51257">
    <property type="entry name" value="PROKAR_LIPOPROTEIN"/>
    <property type="match status" value="1"/>
</dbReference>
<name>A0ABV9HZL2_9FLAO</name>
<evidence type="ECO:0000259" key="1">
    <source>
        <dbReference type="Pfam" id="PF20448"/>
    </source>
</evidence>